<dbReference type="InterPro" id="IPR026992">
    <property type="entry name" value="DIOX_N"/>
</dbReference>
<reference evidence="6 7" key="1">
    <citation type="journal article" date="2011" name="Genome Biol.">
        <title>Comparative genome sequence analysis underscores mycoparasitism as the ancestral life style of Trichoderma.</title>
        <authorList>
            <person name="Kubicek C.P."/>
            <person name="Herrera-Estrella A."/>
            <person name="Seidl-Seiboth V."/>
            <person name="Martinez D.A."/>
            <person name="Druzhinina I.S."/>
            <person name="Thon M."/>
            <person name="Zeilinger S."/>
            <person name="Casas-Flores S."/>
            <person name="Horwitz B.A."/>
            <person name="Mukherjee P.K."/>
            <person name="Mukherjee M."/>
            <person name="Kredics L."/>
            <person name="Alcaraz L.D."/>
            <person name="Aerts A."/>
            <person name="Antal Z."/>
            <person name="Atanasova L."/>
            <person name="Cervantes-Badillo M.G."/>
            <person name="Challacombe J."/>
            <person name="Chertkov O."/>
            <person name="McCluskey K."/>
            <person name="Coulpier F."/>
            <person name="Deshpande N."/>
            <person name="von Doehren H."/>
            <person name="Ebbole D.J."/>
            <person name="Esquivel-Naranjo E.U."/>
            <person name="Fekete E."/>
            <person name="Flipphi M."/>
            <person name="Glaser F."/>
            <person name="Gomez-Rodriguez E.Y."/>
            <person name="Gruber S."/>
            <person name="Han C."/>
            <person name="Henrissat B."/>
            <person name="Hermosa R."/>
            <person name="Hernandez-Onate M."/>
            <person name="Karaffa L."/>
            <person name="Kosti I."/>
            <person name="Le Crom S."/>
            <person name="Lindquist E."/>
            <person name="Lucas S."/>
            <person name="Luebeck M."/>
            <person name="Luebeck P.S."/>
            <person name="Margeot A."/>
            <person name="Metz B."/>
            <person name="Misra M."/>
            <person name="Nevalainen H."/>
            <person name="Omann M."/>
            <person name="Packer N."/>
            <person name="Perrone G."/>
            <person name="Uresti-Rivera E.E."/>
            <person name="Salamov A."/>
            <person name="Schmoll M."/>
            <person name="Seiboth B."/>
            <person name="Shapiro H."/>
            <person name="Sukno S."/>
            <person name="Tamayo-Ramos J.A."/>
            <person name="Tisch D."/>
            <person name="Wiest A."/>
            <person name="Wilkinson H.H."/>
            <person name="Zhang M."/>
            <person name="Coutinho P.M."/>
            <person name="Kenerley C.M."/>
            <person name="Monte E."/>
            <person name="Baker S.E."/>
            <person name="Grigoriev I.V."/>
        </authorList>
    </citation>
    <scope>NUCLEOTIDE SEQUENCE [LARGE SCALE GENOMIC DNA]</scope>
    <source>
        <strain evidence="7">ATCC 20476 / IMI 206040</strain>
    </source>
</reference>
<dbReference type="Gene3D" id="2.60.120.330">
    <property type="entry name" value="B-lactam Antibiotic, Isopenicillin N Synthase, Chain"/>
    <property type="match status" value="1"/>
</dbReference>
<evidence type="ECO:0000313" key="6">
    <source>
        <dbReference type="EMBL" id="EHK51123.1"/>
    </source>
</evidence>
<dbReference type="GO" id="GO:0046872">
    <property type="term" value="F:metal ion binding"/>
    <property type="evidence" value="ECO:0007669"/>
    <property type="project" value="UniProtKB-KW"/>
</dbReference>
<protein>
    <recommendedName>
        <fullName evidence="5">Fe2OG dioxygenase domain-containing protein</fullName>
    </recommendedName>
</protein>
<evidence type="ECO:0000313" key="7">
    <source>
        <dbReference type="Proteomes" id="UP000005426"/>
    </source>
</evidence>
<evidence type="ECO:0000256" key="4">
    <source>
        <dbReference type="RuleBase" id="RU003682"/>
    </source>
</evidence>
<keyword evidence="3 4" id="KW-0408">Iron</keyword>
<dbReference type="OMA" id="ENSPHFL"/>
<sequence>MSGPTSSFQEIPVIDLALADDPTSLPALLSALRIALTEVGFLYISNHKVPQQVLDSLVDILPRLFALPDSAKKAAALENSKHFLGYSGAGTEITNGQADVREQIEFATELAAISDPNEPLYEGLRGPNQWPTGLSELRPIVEDYISELTLLGERFLILVAQALELPSHTFESFLSDQHRLKLVHYPAVTGSGQGVGPHKDSSGWWTFLLQASPPSVKGLQVLNKAGDWIDVPVIPGTLVVNIGQAFEVVTHGICKATIHRVLSSGDERFSIPFFQGVRRDLTKSQALGTLEDHFSNFRRDAGLESEESKAIDSPFLRGKYDTWGESQLRTKVRSHRINGQKFYPTVYKQYIEDDM</sequence>
<dbReference type="Proteomes" id="UP000005426">
    <property type="component" value="Unassembled WGS sequence"/>
</dbReference>
<dbReference type="STRING" id="452589.G9NE02"/>
<organism evidence="6 7">
    <name type="scientific">Hypocrea atroviridis (strain ATCC 20476 / IMI 206040)</name>
    <name type="common">Trichoderma atroviride</name>
    <dbReference type="NCBI Taxonomy" id="452589"/>
    <lineage>
        <taxon>Eukaryota</taxon>
        <taxon>Fungi</taxon>
        <taxon>Dikarya</taxon>
        <taxon>Ascomycota</taxon>
        <taxon>Pezizomycotina</taxon>
        <taxon>Sordariomycetes</taxon>
        <taxon>Hypocreomycetidae</taxon>
        <taxon>Hypocreales</taxon>
        <taxon>Hypocreaceae</taxon>
        <taxon>Trichoderma</taxon>
    </lineage>
</organism>
<evidence type="ECO:0000259" key="5">
    <source>
        <dbReference type="PROSITE" id="PS51471"/>
    </source>
</evidence>
<feature type="domain" description="Fe2OG dioxygenase" evidence="5">
    <location>
        <begin position="169"/>
        <end position="277"/>
    </location>
</feature>
<gene>
    <name evidence="6" type="ORF">TRIATDRAFT_54944</name>
</gene>
<accession>G9NE02</accession>
<evidence type="ECO:0000256" key="2">
    <source>
        <dbReference type="ARBA" id="ARBA00022723"/>
    </source>
</evidence>
<dbReference type="PROSITE" id="PS51471">
    <property type="entry name" value="FE2OG_OXY"/>
    <property type="match status" value="1"/>
</dbReference>
<dbReference type="Pfam" id="PF14226">
    <property type="entry name" value="DIOX_N"/>
    <property type="match status" value="1"/>
</dbReference>
<dbReference type="HOGENOM" id="CLU_010119_1_1_1"/>
<dbReference type="InterPro" id="IPR005123">
    <property type="entry name" value="Oxoglu/Fe-dep_dioxygenase_dom"/>
</dbReference>
<dbReference type="GO" id="GO:0044283">
    <property type="term" value="P:small molecule biosynthetic process"/>
    <property type="evidence" value="ECO:0007669"/>
    <property type="project" value="UniProtKB-ARBA"/>
</dbReference>
<comment type="similarity">
    <text evidence="1 4">Belongs to the iron/ascorbate-dependent oxidoreductase family.</text>
</comment>
<proteinExistence type="inferred from homology"/>
<dbReference type="OrthoDB" id="627829at2759"/>
<evidence type="ECO:0000256" key="1">
    <source>
        <dbReference type="ARBA" id="ARBA00008056"/>
    </source>
</evidence>
<keyword evidence="7" id="KW-1185">Reference proteome</keyword>
<dbReference type="InterPro" id="IPR050295">
    <property type="entry name" value="Plant_2OG-oxidoreductases"/>
</dbReference>
<dbReference type="Pfam" id="PF03171">
    <property type="entry name" value="2OG-FeII_Oxy"/>
    <property type="match status" value="1"/>
</dbReference>
<dbReference type="AlphaFoldDB" id="G9NE02"/>
<keyword evidence="2 4" id="KW-0479">Metal-binding</keyword>
<keyword evidence="4" id="KW-0560">Oxidoreductase</keyword>
<name>G9NE02_HYPAI</name>
<dbReference type="SUPFAM" id="SSF51197">
    <property type="entry name" value="Clavaminate synthase-like"/>
    <property type="match status" value="1"/>
</dbReference>
<dbReference type="PANTHER" id="PTHR47991">
    <property type="entry name" value="OXOGLUTARATE/IRON-DEPENDENT DIOXYGENASE"/>
    <property type="match status" value="1"/>
</dbReference>
<dbReference type="InterPro" id="IPR027443">
    <property type="entry name" value="IPNS-like_sf"/>
</dbReference>
<dbReference type="InterPro" id="IPR044861">
    <property type="entry name" value="IPNS-like_FE2OG_OXY"/>
</dbReference>
<comment type="caution">
    <text evidence="6">The sequence shown here is derived from an EMBL/GenBank/DDBJ whole genome shotgun (WGS) entry which is preliminary data.</text>
</comment>
<dbReference type="EMBL" id="ABDG02000010">
    <property type="protein sequence ID" value="EHK51123.1"/>
    <property type="molecule type" value="Genomic_DNA"/>
</dbReference>
<dbReference type="GeneID" id="25785255"/>
<dbReference type="KEGG" id="tatv:25785255"/>
<dbReference type="GO" id="GO:0016491">
    <property type="term" value="F:oxidoreductase activity"/>
    <property type="evidence" value="ECO:0007669"/>
    <property type="project" value="UniProtKB-KW"/>
</dbReference>
<dbReference type="eggNOG" id="KOG0143">
    <property type="taxonomic scope" value="Eukaryota"/>
</dbReference>
<evidence type="ECO:0000256" key="3">
    <source>
        <dbReference type="ARBA" id="ARBA00023004"/>
    </source>
</evidence>